<comment type="caution">
    <text evidence="1">The sequence shown here is derived from an EMBL/GenBank/DDBJ whole genome shotgun (WGS) entry which is preliminary data.</text>
</comment>
<dbReference type="Proteomes" id="UP000618754">
    <property type="component" value="Unassembled WGS sequence"/>
</dbReference>
<evidence type="ECO:0000313" key="2">
    <source>
        <dbReference type="Proteomes" id="UP000618754"/>
    </source>
</evidence>
<accession>A0ABR7X5A0</accession>
<dbReference type="RefSeq" id="WP_191175596.1">
    <property type="nucleotide sequence ID" value="NZ_JACWMW010000002.1"/>
</dbReference>
<keyword evidence="2" id="KW-1185">Reference proteome</keyword>
<protein>
    <submittedName>
        <fullName evidence="1">Uncharacterized protein</fullName>
    </submittedName>
</protein>
<reference evidence="1 2" key="1">
    <citation type="submission" date="2020-09" db="EMBL/GenBank/DDBJ databases">
        <title>Novel species of Mucilaginibacter isolated from a glacier on the Tibetan Plateau.</title>
        <authorList>
            <person name="Liu Q."/>
            <person name="Xin Y.-H."/>
        </authorList>
    </citation>
    <scope>NUCLEOTIDE SEQUENCE [LARGE SCALE GENOMIC DNA]</scope>
    <source>
        <strain evidence="1 2">CGMCC 1.13878</strain>
    </source>
</reference>
<gene>
    <name evidence="1" type="ORF">IDJ75_10650</name>
</gene>
<sequence>MQRKAKSIGGYVSYETPTNLVNTFFSKGEKPVAIGVITFGKDFNVQNYQLDTVTRQLNTIEKDLFTLRVAAFKTLRSDTTFKQYSGTSFNVIPFINKGIKRVYILSAPTSSGIILFGNDYMLDVNYKSEVVSIKRIHNSLISTDTKKNDVKAIFHTHIPGKDEIMSATDICTMMLYEKENNVKQSYVMSRKYVSIWDAKDDQLVVLTKQAWDRINNDQKTRHPDKH</sequence>
<name>A0ABR7X5A0_9SPHI</name>
<organism evidence="1 2">
    <name type="scientific">Mucilaginibacter rigui</name>
    <dbReference type="NCBI Taxonomy" id="534635"/>
    <lineage>
        <taxon>Bacteria</taxon>
        <taxon>Pseudomonadati</taxon>
        <taxon>Bacteroidota</taxon>
        <taxon>Sphingobacteriia</taxon>
        <taxon>Sphingobacteriales</taxon>
        <taxon>Sphingobacteriaceae</taxon>
        <taxon>Mucilaginibacter</taxon>
    </lineage>
</organism>
<dbReference type="EMBL" id="JACWMW010000002">
    <property type="protein sequence ID" value="MBD1385738.1"/>
    <property type="molecule type" value="Genomic_DNA"/>
</dbReference>
<proteinExistence type="predicted"/>
<evidence type="ECO:0000313" key="1">
    <source>
        <dbReference type="EMBL" id="MBD1385738.1"/>
    </source>
</evidence>